<gene>
    <name evidence="2" type="ORF">GCM10009676_28670</name>
</gene>
<evidence type="ECO:0000256" key="1">
    <source>
        <dbReference type="SAM" id="MobiDB-lite"/>
    </source>
</evidence>
<accession>A0ABP4GWW7</accession>
<feature type="compositionally biased region" description="Low complexity" evidence="1">
    <location>
        <begin position="119"/>
        <end position="132"/>
    </location>
</feature>
<proteinExistence type="predicted"/>
<name>A0ABP4GWW7_9PSEU</name>
<reference evidence="3" key="1">
    <citation type="journal article" date="2019" name="Int. J. Syst. Evol. Microbiol.">
        <title>The Global Catalogue of Microorganisms (GCM) 10K type strain sequencing project: providing services to taxonomists for standard genome sequencing and annotation.</title>
        <authorList>
            <consortium name="The Broad Institute Genomics Platform"/>
            <consortium name="The Broad Institute Genome Sequencing Center for Infectious Disease"/>
            <person name="Wu L."/>
            <person name="Ma J."/>
        </authorList>
    </citation>
    <scope>NUCLEOTIDE SEQUENCE [LARGE SCALE GENOMIC DNA]</scope>
    <source>
        <strain evidence="3">JCM 13023</strain>
    </source>
</reference>
<feature type="region of interest" description="Disordered" evidence="1">
    <location>
        <begin position="1"/>
        <end position="132"/>
    </location>
</feature>
<keyword evidence="3" id="KW-1185">Reference proteome</keyword>
<dbReference type="EMBL" id="BAAALN010000007">
    <property type="protein sequence ID" value="GAA1241773.1"/>
    <property type="molecule type" value="Genomic_DNA"/>
</dbReference>
<feature type="compositionally biased region" description="Basic residues" evidence="1">
    <location>
        <begin position="71"/>
        <end position="85"/>
    </location>
</feature>
<evidence type="ECO:0000313" key="2">
    <source>
        <dbReference type="EMBL" id="GAA1241773.1"/>
    </source>
</evidence>
<evidence type="ECO:0000313" key="3">
    <source>
        <dbReference type="Proteomes" id="UP001500653"/>
    </source>
</evidence>
<dbReference type="Proteomes" id="UP001500653">
    <property type="component" value="Unassembled WGS sequence"/>
</dbReference>
<organism evidence="2 3">
    <name type="scientific">Prauserella halophila</name>
    <dbReference type="NCBI Taxonomy" id="185641"/>
    <lineage>
        <taxon>Bacteria</taxon>
        <taxon>Bacillati</taxon>
        <taxon>Actinomycetota</taxon>
        <taxon>Actinomycetes</taxon>
        <taxon>Pseudonocardiales</taxon>
        <taxon>Pseudonocardiaceae</taxon>
        <taxon>Prauserella</taxon>
    </lineage>
</organism>
<protein>
    <submittedName>
        <fullName evidence="2">Uncharacterized protein</fullName>
    </submittedName>
</protein>
<feature type="compositionally biased region" description="Basic and acidic residues" evidence="1">
    <location>
        <begin position="56"/>
        <end position="70"/>
    </location>
</feature>
<feature type="compositionally biased region" description="Basic and acidic residues" evidence="1">
    <location>
        <begin position="13"/>
        <end position="31"/>
    </location>
</feature>
<comment type="caution">
    <text evidence="2">The sequence shown here is derived from an EMBL/GenBank/DDBJ whole genome shotgun (WGS) entry which is preliminary data.</text>
</comment>
<sequence length="132" mass="14894">MRLLATALRINSRRTDRLRTNRRRAGPDHHRLPVHSKAANSRADHSADHGAGNGRAGRDSRADHRPDNGRRIRHRARRRAHRLANRLHPGNGEVDRIRAERRRSGTATARKRSPRHDAAPAPRGSPRSPVAE</sequence>